<proteinExistence type="predicted"/>
<evidence type="ECO:0000256" key="1">
    <source>
        <dbReference type="SAM" id="MobiDB-lite"/>
    </source>
</evidence>
<name>A0A9W9MKK4_9EURO</name>
<feature type="region of interest" description="Disordered" evidence="1">
    <location>
        <begin position="1"/>
        <end position="40"/>
    </location>
</feature>
<organism evidence="2 3">
    <name type="scientific">Penicillium cf. viridicatum</name>
    <dbReference type="NCBI Taxonomy" id="2972119"/>
    <lineage>
        <taxon>Eukaryota</taxon>
        <taxon>Fungi</taxon>
        <taxon>Dikarya</taxon>
        <taxon>Ascomycota</taxon>
        <taxon>Pezizomycotina</taxon>
        <taxon>Eurotiomycetes</taxon>
        <taxon>Eurotiomycetidae</taxon>
        <taxon>Eurotiales</taxon>
        <taxon>Aspergillaceae</taxon>
        <taxon>Penicillium</taxon>
    </lineage>
</organism>
<feature type="non-terminal residue" evidence="2">
    <location>
        <position position="321"/>
    </location>
</feature>
<dbReference type="EMBL" id="JAPQKQ010000003">
    <property type="protein sequence ID" value="KAJ5202993.1"/>
    <property type="molecule type" value="Genomic_DNA"/>
</dbReference>
<keyword evidence="3" id="KW-1185">Reference proteome</keyword>
<dbReference type="OrthoDB" id="4349275at2759"/>
<dbReference type="Proteomes" id="UP001150942">
    <property type="component" value="Unassembled WGS sequence"/>
</dbReference>
<protein>
    <submittedName>
        <fullName evidence="2">Uncharacterized protein</fullName>
    </submittedName>
</protein>
<reference evidence="2" key="2">
    <citation type="journal article" date="2023" name="IMA Fungus">
        <title>Comparative genomic study of the Penicillium genus elucidates a diverse pangenome and 15 lateral gene transfer events.</title>
        <authorList>
            <person name="Petersen C."/>
            <person name="Sorensen T."/>
            <person name="Nielsen M.R."/>
            <person name="Sondergaard T.E."/>
            <person name="Sorensen J.L."/>
            <person name="Fitzpatrick D.A."/>
            <person name="Frisvad J.C."/>
            <person name="Nielsen K.L."/>
        </authorList>
    </citation>
    <scope>NUCLEOTIDE SEQUENCE</scope>
    <source>
        <strain evidence="2">IBT 20477</strain>
    </source>
</reference>
<evidence type="ECO:0000313" key="3">
    <source>
        <dbReference type="Proteomes" id="UP001150942"/>
    </source>
</evidence>
<accession>A0A9W9MKK4</accession>
<reference evidence="2" key="1">
    <citation type="submission" date="2022-11" db="EMBL/GenBank/DDBJ databases">
        <authorList>
            <person name="Petersen C."/>
        </authorList>
    </citation>
    <scope>NUCLEOTIDE SEQUENCE</scope>
    <source>
        <strain evidence="2">IBT 20477</strain>
    </source>
</reference>
<gene>
    <name evidence="2" type="ORF">N7449_005072</name>
</gene>
<dbReference type="AlphaFoldDB" id="A0A9W9MKK4"/>
<sequence>HPTSPSPIDRPAKRQYRVSQAPEDEPKLENHPEQASNGTTIEPKIPVRIRGTLTAEFIKVVNLNNSLVTLVLKLLDLNTTSSNRPRKYDSRRSSDSFKRQMSSYSAINKHQYCRTADGRFRLFVMTSTFTLSSINPLAYRHRLPLATDPDNPRQILNKVDPAGHKAQGSSLIEYLFYPDIDSLSGFKWTGPDPLSTSTQASDIFLHISALLFPKDVHWIEFRFIQFDRTSSDTIGEDLIFLPRVETALGNLCGVRRQLLDTITWHTIRATGTSFRLSLWPRTESLPYSSLSTHTQLATLPPTLSLDPRIFVYNRSGNYRWD</sequence>
<evidence type="ECO:0000313" key="2">
    <source>
        <dbReference type="EMBL" id="KAJ5202993.1"/>
    </source>
</evidence>
<comment type="caution">
    <text evidence="2">The sequence shown here is derived from an EMBL/GenBank/DDBJ whole genome shotgun (WGS) entry which is preliminary data.</text>
</comment>